<evidence type="ECO:0000256" key="1">
    <source>
        <dbReference type="ARBA" id="ARBA00001947"/>
    </source>
</evidence>
<dbReference type="GO" id="GO:0008270">
    <property type="term" value="F:zinc ion binding"/>
    <property type="evidence" value="ECO:0007669"/>
    <property type="project" value="InterPro"/>
</dbReference>
<evidence type="ECO:0000256" key="8">
    <source>
        <dbReference type="ARBA" id="ARBA00022833"/>
    </source>
</evidence>
<dbReference type="EMBL" id="CAJNOC010003249">
    <property type="protein sequence ID" value="CAF0974500.1"/>
    <property type="molecule type" value="Genomic_DNA"/>
</dbReference>
<evidence type="ECO:0000256" key="6">
    <source>
        <dbReference type="ARBA" id="ARBA00022729"/>
    </source>
</evidence>
<keyword evidence="8" id="KW-0862">Zinc</keyword>
<dbReference type="InterPro" id="IPR003146">
    <property type="entry name" value="M14A_act_pep"/>
</dbReference>
<comment type="similarity">
    <text evidence="2 11">Belongs to the peptidase M14 family.</text>
</comment>
<keyword evidence="10" id="KW-1015">Disulfide bond</keyword>
<comment type="cofactor">
    <cofactor evidence="1">
        <name>Zn(2+)</name>
        <dbReference type="ChEBI" id="CHEBI:29105"/>
    </cofactor>
</comment>
<evidence type="ECO:0000313" key="14">
    <source>
        <dbReference type="EMBL" id="CAF0974500.1"/>
    </source>
</evidence>
<dbReference type="FunFam" id="3.40.630.10:FF:000084">
    <property type="entry name" value="Carboxypeptidase B2"/>
    <property type="match status" value="1"/>
</dbReference>
<dbReference type="InterPro" id="IPR000834">
    <property type="entry name" value="Peptidase_M14"/>
</dbReference>
<accession>A0A814EQE1</accession>
<comment type="caution">
    <text evidence="14">The sequence shown here is derived from an EMBL/GenBank/DDBJ whole genome shotgun (WGS) entry which is preliminary data.</text>
</comment>
<evidence type="ECO:0000256" key="3">
    <source>
        <dbReference type="ARBA" id="ARBA00022645"/>
    </source>
</evidence>
<feature type="signal peptide" evidence="12">
    <location>
        <begin position="1"/>
        <end position="20"/>
    </location>
</feature>
<dbReference type="Proteomes" id="UP000663879">
    <property type="component" value="Unassembled WGS sequence"/>
</dbReference>
<feature type="active site" description="Proton donor/acceptor" evidence="11">
    <location>
        <position position="380"/>
    </location>
</feature>
<evidence type="ECO:0000256" key="4">
    <source>
        <dbReference type="ARBA" id="ARBA00022670"/>
    </source>
</evidence>
<dbReference type="Gene3D" id="3.30.70.340">
    <property type="entry name" value="Metallocarboxypeptidase-like"/>
    <property type="match status" value="1"/>
</dbReference>
<protein>
    <recommendedName>
        <fullName evidence="13">Peptidase M14 domain-containing protein</fullName>
    </recommendedName>
</protein>
<evidence type="ECO:0000256" key="2">
    <source>
        <dbReference type="ARBA" id="ARBA00005988"/>
    </source>
</evidence>
<dbReference type="SUPFAM" id="SSF54897">
    <property type="entry name" value="Protease propeptides/inhibitors"/>
    <property type="match status" value="1"/>
</dbReference>
<keyword evidence="9" id="KW-0482">Metalloprotease</keyword>
<name>A0A814EQE1_9BILA</name>
<evidence type="ECO:0000256" key="12">
    <source>
        <dbReference type="SAM" id="SignalP"/>
    </source>
</evidence>
<keyword evidence="5" id="KW-0479">Metal-binding</keyword>
<dbReference type="OrthoDB" id="3626597at2759"/>
<reference evidence="14" key="1">
    <citation type="submission" date="2021-02" db="EMBL/GenBank/DDBJ databases">
        <authorList>
            <person name="Nowell W R."/>
        </authorList>
    </citation>
    <scope>NUCLEOTIDE SEQUENCE</scope>
    <source>
        <strain evidence="14">Ploen Becks lab</strain>
    </source>
</reference>
<keyword evidence="3" id="KW-0121">Carboxypeptidase</keyword>
<dbReference type="CDD" id="cd03860">
    <property type="entry name" value="M14_CP_A-B_like"/>
    <property type="match status" value="1"/>
</dbReference>
<dbReference type="Gene3D" id="3.40.630.10">
    <property type="entry name" value="Zn peptidases"/>
    <property type="match status" value="1"/>
</dbReference>
<evidence type="ECO:0000313" key="15">
    <source>
        <dbReference type="Proteomes" id="UP000663879"/>
    </source>
</evidence>
<gene>
    <name evidence="14" type="ORF">OXX778_LOCUS15095</name>
</gene>
<keyword evidence="7" id="KW-0378">Hydrolase</keyword>
<dbReference type="PANTHER" id="PTHR11705:SF140">
    <property type="entry name" value="FI02848P-RELATED"/>
    <property type="match status" value="1"/>
</dbReference>
<dbReference type="Pfam" id="PF00246">
    <property type="entry name" value="Peptidase_M14"/>
    <property type="match status" value="1"/>
</dbReference>
<proteinExistence type="inferred from homology"/>
<keyword evidence="15" id="KW-1185">Reference proteome</keyword>
<dbReference type="PANTHER" id="PTHR11705">
    <property type="entry name" value="PROTEASE FAMILY M14 CARBOXYPEPTIDASE A,B"/>
    <property type="match status" value="1"/>
</dbReference>
<dbReference type="Pfam" id="PF02244">
    <property type="entry name" value="Propep_M14"/>
    <property type="match status" value="1"/>
</dbReference>
<dbReference type="AlphaFoldDB" id="A0A814EQE1"/>
<dbReference type="InterPro" id="IPR036990">
    <property type="entry name" value="M14A-like_propep"/>
</dbReference>
<keyword evidence="4" id="KW-0645">Protease</keyword>
<dbReference type="SUPFAM" id="SSF53187">
    <property type="entry name" value="Zn-dependent exopeptidases"/>
    <property type="match status" value="1"/>
</dbReference>
<dbReference type="SMART" id="SM00631">
    <property type="entry name" value="Zn_pept"/>
    <property type="match status" value="1"/>
</dbReference>
<evidence type="ECO:0000259" key="13">
    <source>
        <dbReference type="PROSITE" id="PS52035"/>
    </source>
</evidence>
<keyword evidence="6 12" id="KW-0732">Signal</keyword>
<dbReference type="GO" id="GO:0005615">
    <property type="term" value="C:extracellular space"/>
    <property type="evidence" value="ECO:0007669"/>
    <property type="project" value="TreeGrafter"/>
</dbReference>
<sequence length="422" mass="47380">MKILRNFIIIVILSIGHVSLERVSFEGHKMLKLIPTTQKHLELIDQLQHNPDFDLLNRIALESPVFVVLSPLSLIKYSALFNENKIEYKIIDSNIQRKLDLQEKSMNRTRRDVRSIVGKFARYSEINSYIDEVVLEESEIAASYVAGATSENRIVKAIVFRTSTSNRGIFIDCGFHAREWIAVSSCIWLIDQIYKAYDNNDADMRAILAKYEIHIIPLVNPDGYEYSHTTNRMWRKNRKVNAGSSCVGVDLNRNFGFQWMTAGASSNPCSETYAGPSADSELETKDIQRSILSRKGFWDAYLTIHTYGQYWLTSWSYTTDYPADYDDIKLAADKGAAALKSLYGTDYTTGHSGVLFGRLAGVSDDWAKGVAEVKYAATLELSPGDGTSDASFGFALPEDRVPKVGQELYAGVVGYIKHVGNL</sequence>
<evidence type="ECO:0000256" key="5">
    <source>
        <dbReference type="ARBA" id="ARBA00022723"/>
    </source>
</evidence>
<evidence type="ECO:0000256" key="9">
    <source>
        <dbReference type="ARBA" id="ARBA00023049"/>
    </source>
</evidence>
<dbReference type="GO" id="GO:0004181">
    <property type="term" value="F:metallocarboxypeptidase activity"/>
    <property type="evidence" value="ECO:0007669"/>
    <property type="project" value="InterPro"/>
</dbReference>
<organism evidence="14 15">
    <name type="scientific">Brachionus calyciflorus</name>
    <dbReference type="NCBI Taxonomy" id="104777"/>
    <lineage>
        <taxon>Eukaryota</taxon>
        <taxon>Metazoa</taxon>
        <taxon>Spiralia</taxon>
        <taxon>Gnathifera</taxon>
        <taxon>Rotifera</taxon>
        <taxon>Eurotatoria</taxon>
        <taxon>Monogononta</taxon>
        <taxon>Pseudotrocha</taxon>
        <taxon>Ploima</taxon>
        <taxon>Brachionidae</taxon>
        <taxon>Brachionus</taxon>
    </lineage>
</organism>
<dbReference type="GO" id="GO:0006508">
    <property type="term" value="P:proteolysis"/>
    <property type="evidence" value="ECO:0007669"/>
    <property type="project" value="UniProtKB-KW"/>
</dbReference>
<evidence type="ECO:0000256" key="10">
    <source>
        <dbReference type="ARBA" id="ARBA00023157"/>
    </source>
</evidence>
<evidence type="ECO:0000256" key="11">
    <source>
        <dbReference type="PROSITE-ProRule" id="PRU01379"/>
    </source>
</evidence>
<feature type="chain" id="PRO_5032381255" description="Peptidase M14 domain-containing protein" evidence="12">
    <location>
        <begin position="21"/>
        <end position="422"/>
    </location>
</feature>
<evidence type="ECO:0000256" key="7">
    <source>
        <dbReference type="ARBA" id="ARBA00022801"/>
    </source>
</evidence>
<dbReference type="PROSITE" id="PS52035">
    <property type="entry name" value="PEPTIDASE_M14"/>
    <property type="match status" value="1"/>
</dbReference>
<feature type="domain" description="Peptidase M14" evidence="13">
    <location>
        <begin position="119"/>
        <end position="419"/>
    </location>
</feature>